<keyword evidence="3" id="KW-1185">Reference proteome</keyword>
<organism evidence="2 3">
    <name type="scientific">Plakobranchus ocellatus</name>
    <dbReference type="NCBI Taxonomy" id="259542"/>
    <lineage>
        <taxon>Eukaryota</taxon>
        <taxon>Metazoa</taxon>
        <taxon>Spiralia</taxon>
        <taxon>Lophotrochozoa</taxon>
        <taxon>Mollusca</taxon>
        <taxon>Gastropoda</taxon>
        <taxon>Heterobranchia</taxon>
        <taxon>Euthyneura</taxon>
        <taxon>Panpulmonata</taxon>
        <taxon>Sacoglossa</taxon>
        <taxon>Placobranchoidea</taxon>
        <taxon>Plakobranchidae</taxon>
        <taxon>Plakobranchus</taxon>
    </lineage>
</organism>
<proteinExistence type="predicted"/>
<accession>A0AAV4BIV9</accession>
<gene>
    <name evidence="2" type="ORF">PoB_004537600</name>
</gene>
<name>A0AAV4BIV9_9GAST</name>
<reference evidence="2 3" key="1">
    <citation type="journal article" date="2021" name="Elife">
        <title>Chloroplast acquisition without the gene transfer in kleptoplastic sea slugs, Plakobranchus ocellatus.</title>
        <authorList>
            <person name="Maeda T."/>
            <person name="Takahashi S."/>
            <person name="Yoshida T."/>
            <person name="Shimamura S."/>
            <person name="Takaki Y."/>
            <person name="Nagai Y."/>
            <person name="Toyoda A."/>
            <person name="Suzuki Y."/>
            <person name="Arimoto A."/>
            <person name="Ishii H."/>
            <person name="Satoh N."/>
            <person name="Nishiyama T."/>
            <person name="Hasebe M."/>
            <person name="Maruyama T."/>
            <person name="Minagawa J."/>
            <person name="Obokata J."/>
            <person name="Shigenobu S."/>
        </authorList>
    </citation>
    <scope>NUCLEOTIDE SEQUENCE [LARGE SCALE GENOMIC DNA]</scope>
</reference>
<evidence type="ECO:0000313" key="2">
    <source>
        <dbReference type="EMBL" id="GFO18871.1"/>
    </source>
</evidence>
<feature type="compositionally biased region" description="Acidic residues" evidence="1">
    <location>
        <begin position="35"/>
        <end position="44"/>
    </location>
</feature>
<dbReference type="AlphaFoldDB" id="A0AAV4BIV9"/>
<dbReference type="Proteomes" id="UP000735302">
    <property type="component" value="Unassembled WGS sequence"/>
</dbReference>
<evidence type="ECO:0000256" key="1">
    <source>
        <dbReference type="SAM" id="MobiDB-lite"/>
    </source>
</evidence>
<evidence type="ECO:0000313" key="3">
    <source>
        <dbReference type="Proteomes" id="UP000735302"/>
    </source>
</evidence>
<sequence>MDGTLGAFLYIYEDVPTAEETSIQQIAADLKEEKSDSEEDEEETAPTTAAEAGSALLTLKKFVIEQGTDDMSSSFFSFEDHVARKARQTVITDHFKNKAAN</sequence>
<feature type="region of interest" description="Disordered" evidence="1">
    <location>
        <begin position="29"/>
        <end position="52"/>
    </location>
</feature>
<protein>
    <submittedName>
        <fullName evidence="2">Uncharacterized protein</fullName>
    </submittedName>
</protein>
<dbReference type="EMBL" id="BLXT01004995">
    <property type="protein sequence ID" value="GFO18871.1"/>
    <property type="molecule type" value="Genomic_DNA"/>
</dbReference>
<comment type="caution">
    <text evidence="2">The sequence shown here is derived from an EMBL/GenBank/DDBJ whole genome shotgun (WGS) entry which is preliminary data.</text>
</comment>